<keyword evidence="2" id="KW-0812">Transmembrane</keyword>
<sequence>MNTTQVTAYRPGICVKNISLLRSLHCKPRVLLKNVEPCCRLQLSIKEKQSFGLKCRPVYQSGKPLHICLAGGKEMMGNNDENSPWKSLQSAVEKFKGQSIEDVLRRQIEKGEYSGDGGSGAKPPGGGGSSGGGSDSSDGSGGSEDESFAGMLEENIQAILAAIGFIFLYIYILTGEEITKTVRDYIKYLFGGSQSVRLRNAMYQWGEIYDMLIPQEVELDKYWLEKAILNTPTWWHDPGVYREVVRNYLKANPDDINDIKEDLDLDSDEDIMQYLEDSDEDEDSDNEDYEYGYEDEDDK</sequence>
<name>A0AAN9K524_CLITE</name>
<dbReference type="PANTHER" id="PTHR35483:SF1">
    <property type="entry name" value="GLYCINE-RICH PROTEIN-RELATED"/>
    <property type="match status" value="1"/>
</dbReference>
<keyword evidence="4" id="KW-1185">Reference proteome</keyword>
<feature type="transmembrane region" description="Helical" evidence="2">
    <location>
        <begin position="156"/>
        <end position="174"/>
    </location>
</feature>
<dbReference type="EMBL" id="JAYKXN010000002">
    <property type="protein sequence ID" value="KAK7310091.1"/>
    <property type="molecule type" value="Genomic_DNA"/>
</dbReference>
<proteinExistence type="predicted"/>
<feature type="region of interest" description="Disordered" evidence="1">
    <location>
        <begin position="275"/>
        <end position="299"/>
    </location>
</feature>
<comment type="caution">
    <text evidence="3">The sequence shown here is derived from an EMBL/GenBank/DDBJ whole genome shotgun (WGS) entry which is preliminary data.</text>
</comment>
<keyword evidence="2" id="KW-0472">Membrane</keyword>
<dbReference type="GO" id="GO:0009507">
    <property type="term" value="C:chloroplast"/>
    <property type="evidence" value="ECO:0007669"/>
    <property type="project" value="TreeGrafter"/>
</dbReference>
<evidence type="ECO:0000313" key="3">
    <source>
        <dbReference type="EMBL" id="KAK7310091.1"/>
    </source>
</evidence>
<organism evidence="3 4">
    <name type="scientific">Clitoria ternatea</name>
    <name type="common">Butterfly pea</name>
    <dbReference type="NCBI Taxonomy" id="43366"/>
    <lineage>
        <taxon>Eukaryota</taxon>
        <taxon>Viridiplantae</taxon>
        <taxon>Streptophyta</taxon>
        <taxon>Embryophyta</taxon>
        <taxon>Tracheophyta</taxon>
        <taxon>Spermatophyta</taxon>
        <taxon>Magnoliopsida</taxon>
        <taxon>eudicotyledons</taxon>
        <taxon>Gunneridae</taxon>
        <taxon>Pentapetalae</taxon>
        <taxon>rosids</taxon>
        <taxon>fabids</taxon>
        <taxon>Fabales</taxon>
        <taxon>Fabaceae</taxon>
        <taxon>Papilionoideae</taxon>
        <taxon>50 kb inversion clade</taxon>
        <taxon>NPAAA clade</taxon>
        <taxon>indigoferoid/millettioid clade</taxon>
        <taxon>Phaseoleae</taxon>
        <taxon>Clitoria</taxon>
    </lineage>
</organism>
<protein>
    <submittedName>
        <fullName evidence="3">Uncharacterized protein</fullName>
    </submittedName>
</protein>
<gene>
    <name evidence="3" type="ORF">RJT34_07350</name>
</gene>
<dbReference type="AlphaFoldDB" id="A0AAN9K524"/>
<evidence type="ECO:0000256" key="1">
    <source>
        <dbReference type="SAM" id="MobiDB-lite"/>
    </source>
</evidence>
<feature type="region of interest" description="Disordered" evidence="1">
    <location>
        <begin position="112"/>
        <end position="147"/>
    </location>
</feature>
<accession>A0AAN9K524</accession>
<dbReference type="Proteomes" id="UP001359559">
    <property type="component" value="Unassembled WGS sequence"/>
</dbReference>
<keyword evidence="2" id="KW-1133">Transmembrane helix</keyword>
<evidence type="ECO:0000313" key="4">
    <source>
        <dbReference type="Proteomes" id="UP001359559"/>
    </source>
</evidence>
<evidence type="ECO:0000256" key="2">
    <source>
        <dbReference type="SAM" id="Phobius"/>
    </source>
</evidence>
<dbReference type="PANTHER" id="PTHR35483">
    <property type="entry name" value="NUCLEUSENVELOPE PROTEIN"/>
    <property type="match status" value="1"/>
</dbReference>
<reference evidence="3 4" key="1">
    <citation type="submission" date="2024-01" db="EMBL/GenBank/DDBJ databases">
        <title>The genomes of 5 underutilized Papilionoideae crops provide insights into root nodulation and disease resistance.</title>
        <authorList>
            <person name="Yuan L."/>
        </authorList>
    </citation>
    <scope>NUCLEOTIDE SEQUENCE [LARGE SCALE GENOMIC DNA]</scope>
    <source>
        <strain evidence="3">LY-2023</strain>
        <tissue evidence="3">Leaf</tissue>
    </source>
</reference>
<feature type="compositionally biased region" description="Gly residues" evidence="1">
    <location>
        <begin position="114"/>
        <end position="142"/>
    </location>
</feature>